<evidence type="ECO:0000256" key="15">
    <source>
        <dbReference type="ARBA" id="ARBA00023157"/>
    </source>
</evidence>
<feature type="disulfide bond" evidence="19">
    <location>
        <begin position="38"/>
        <end position="50"/>
    </location>
</feature>
<gene>
    <name evidence="24" type="ORF">K7X08_034650</name>
</gene>
<dbReference type="SUPFAM" id="SSF57016">
    <property type="entry name" value="Plant lectins/antimicrobial peptides"/>
    <property type="match status" value="1"/>
</dbReference>
<evidence type="ECO:0000256" key="13">
    <source>
        <dbReference type="ARBA" id="ARBA00023004"/>
    </source>
</evidence>
<feature type="disulfide bond" evidence="19">
    <location>
        <begin position="29"/>
        <end position="44"/>
    </location>
</feature>
<dbReference type="PROSITE" id="PS50941">
    <property type="entry name" value="CHIT_BIND_I_2"/>
    <property type="match status" value="1"/>
</dbReference>
<dbReference type="Pfam" id="PF00187">
    <property type="entry name" value="Chitin_bind_1"/>
    <property type="match status" value="1"/>
</dbReference>
<dbReference type="GO" id="GO:0009805">
    <property type="term" value="P:coumarin biosynthetic process"/>
    <property type="evidence" value="ECO:0007669"/>
    <property type="project" value="UniProtKB-ARBA"/>
</dbReference>
<evidence type="ECO:0000313" key="24">
    <source>
        <dbReference type="EMBL" id="KAJ8536249.1"/>
    </source>
</evidence>
<evidence type="ECO:0000259" key="23">
    <source>
        <dbReference type="PROSITE" id="PS51471"/>
    </source>
</evidence>
<dbReference type="PROSITE" id="PS00774">
    <property type="entry name" value="CHITINASE_19_2"/>
    <property type="match status" value="1"/>
</dbReference>
<dbReference type="PANTHER" id="PTHR22595">
    <property type="entry name" value="CHITINASE-RELATED"/>
    <property type="match status" value="1"/>
</dbReference>
<dbReference type="PROSITE" id="PS00026">
    <property type="entry name" value="CHIT_BIND_I_1"/>
    <property type="match status" value="1"/>
</dbReference>
<keyword evidence="14" id="KW-0146">Chitin degradation</keyword>
<accession>A0A9Q1R135</accession>
<evidence type="ECO:0000256" key="2">
    <source>
        <dbReference type="ARBA" id="ARBA00003102"/>
    </source>
</evidence>
<evidence type="ECO:0000256" key="21">
    <source>
        <dbReference type="SAM" id="SignalP"/>
    </source>
</evidence>
<feature type="signal peptide" evidence="21">
    <location>
        <begin position="1"/>
        <end position="26"/>
    </location>
</feature>
<feature type="disulfide bond" evidence="19">
    <location>
        <begin position="62"/>
        <end position="66"/>
    </location>
</feature>
<dbReference type="PROSITE" id="PS51471">
    <property type="entry name" value="FE2OG_OXY"/>
    <property type="match status" value="1"/>
</dbReference>
<evidence type="ECO:0000256" key="20">
    <source>
        <dbReference type="SAM" id="MobiDB-lite"/>
    </source>
</evidence>
<keyword evidence="10" id="KW-0378">Hydrolase</keyword>
<dbReference type="OrthoDB" id="288590at2759"/>
<keyword evidence="16" id="KW-0119">Carbohydrate metabolism</keyword>
<dbReference type="InterPro" id="IPR023346">
    <property type="entry name" value="Lysozyme-like_dom_sf"/>
</dbReference>
<dbReference type="FunFam" id="3.30.20.10:FF:000001">
    <property type="entry name" value="Endochitinase (Chitinase)"/>
    <property type="match status" value="1"/>
</dbReference>
<protein>
    <recommendedName>
        <fullName evidence="5">chitinase</fullName>
        <ecNumber evidence="5">3.2.1.14</ecNumber>
    </recommendedName>
</protein>
<comment type="caution">
    <text evidence="24">The sequence shown here is derived from an EMBL/GenBank/DDBJ whole genome shotgun (WGS) entry which is preliminary data.</text>
</comment>
<feature type="disulfide bond" evidence="19">
    <location>
        <begin position="43"/>
        <end position="57"/>
    </location>
</feature>
<evidence type="ECO:0000256" key="16">
    <source>
        <dbReference type="ARBA" id="ARBA00023277"/>
    </source>
</evidence>
<dbReference type="InterPro" id="IPR044861">
    <property type="entry name" value="IPNS-like_FE2OG_OXY"/>
</dbReference>
<dbReference type="PANTHER" id="PTHR22595:SF184">
    <property type="entry name" value="ENDOCHITINASE A"/>
    <property type="match status" value="1"/>
</dbReference>
<evidence type="ECO:0000256" key="3">
    <source>
        <dbReference type="ARBA" id="ARBA00004116"/>
    </source>
</evidence>
<dbReference type="GO" id="GO:0006032">
    <property type="term" value="P:chitin catabolic process"/>
    <property type="evidence" value="ECO:0007669"/>
    <property type="project" value="UniProtKB-KW"/>
</dbReference>
<evidence type="ECO:0000256" key="1">
    <source>
        <dbReference type="ARBA" id="ARBA00000822"/>
    </source>
</evidence>
<keyword evidence="13" id="KW-0408">Iron</keyword>
<dbReference type="GO" id="GO:0016706">
    <property type="term" value="F:2-oxoglutarate-dependent dioxygenase activity"/>
    <property type="evidence" value="ECO:0007669"/>
    <property type="project" value="UniProtKB-ARBA"/>
</dbReference>
<dbReference type="CDD" id="cd06921">
    <property type="entry name" value="ChtBD1_GH19_hevein"/>
    <property type="match status" value="1"/>
</dbReference>
<comment type="function">
    <text evidence="2">Defense against chitin-containing fungal pathogens.</text>
</comment>
<keyword evidence="12" id="KW-0847">Vitamin C</keyword>
<evidence type="ECO:0000259" key="22">
    <source>
        <dbReference type="PROSITE" id="PS50941"/>
    </source>
</evidence>
<keyword evidence="8" id="KW-0479">Metal-binding</keyword>
<proteinExistence type="inferred from homology"/>
<keyword evidence="17" id="KW-0326">Glycosidase</keyword>
<evidence type="ECO:0000256" key="9">
    <source>
        <dbReference type="ARBA" id="ARBA00022729"/>
    </source>
</evidence>
<feature type="chain" id="PRO_5040332534" description="chitinase" evidence="21">
    <location>
        <begin position="27"/>
        <end position="840"/>
    </location>
</feature>
<dbReference type="CDD" id="cd00035">
    <property type="entry name" value="ChtBD1"/>
    <property type="match status" value="1"/>
</dbReference>
<feature type="domain" description="Fe2OG dioxygenase" evidence="23">
    <location>
        <begin position="684"/>
        <end position="782"/>
    </location>
</feature>
<dbReference type="InterPro" id="IPR018371">
    <property type="entry name" value="Chitin-binding_1_CS"/>
</dbReference>
<comment type="subcellular location">
    <subcellularLocation>
        <location evidence="3">Vacuole</location>
    </subcellularLocation>
</comment>
<evidence type="ECO:0000256" key="7">
    <source>
        <dbReference type="ARBA" id="ARBA00022669"/>
    </source>
</evidence>
<keyword evidence="25" id="KW-1185">Reference proteome</keyword>
<evidence type="ECO:0000256" key="17">
    <source>
        <dbReference type="ARBA" id="ARBA00023295"/>
    </source>
</evidence>
<dbReference type="Gene3D" id="3.30.60.10">
    <property type="entry name" value="Endochitinase-like"/>
    <property type="match status" value="1"/>
</dbReference>
<evidence type="ECO:0000256" key="4">
    <source>
        <dbReference type="ARBA" id="ARBA00009373"/>
    </source>
</evidence>
<dbReference type="GO" id="GO:0008061">
    <property type="term" value="F:chitin binding"/>
    <property type="evidence" value="ECO:0007669"/>
    <property type="project" value="UniProtKB-UniRule"/>
</dbReference>
<evidence type="ECO:0000256" key="19">
    <source>
        <dbReference type="PROSITE-ProRule" id="PRU00261"/>
    </source>
</evidence>
<reference evidence="25" key="1">
    <citation type="journal article" date="2023" name="Proc. Natl. Acad. Sci. U.S.A.">
        <title>Genomic and structural basis for evolution of tropane alkaloid biosynthesis.</title>
        <authorList>
            <person name="Wanga Y.-J."/>
            <person name="Taina T."/>
            <person name="Yua J.-Y."/>
            <person name="Lia J."/>
            <person name="Xua B."/>
            <person name="Chenc J."/>
            <person name="D'Auriad J.C."/>
            <person name="Huanga J.-P."/>
            <person name="Huanga S.-X."/>
        </authorList>
    </citation>
    <scope>NUCLEOTIDE SEQUENCE [LARGE SCALE GENOMIC DNA]</scope>
    <source>
        <strain evidence="25">cv. KIB-2019</strain>
    </source>
</reference>
<dbReference type="SUPFAM" id="SSF51197">
    <property type="entry name" value="Clavaminate synthase-like"/>
    <property type="match status" value="1"/>
</dbReference>
<dbReference type="InterPro" id="IPR001002">
    <property type="entry name" value="Chitin-bd_1"/>
</dbReference>
<keyword evidence="6" id="KW-0926">Vacuole</keyword>
<name>A0A9Q1R135_9SOLA</name>
<evidence type="ECO:0000256" key="11">
    <source>
        <dbReference type="ARBA" id="ARBA00022821"/>
    </source>
</evidence>
<dbReference type="EMBL" id="JAJAGQ010000018">
    <property type="protein sequence ID" value="KAJ8536249.1"/>
    <property type="molecule type" value="Genomic_DNA"/>
</dbReference>
<dbReference type="GO" id="GO:0006952">
    <property type="term" value="P:defense response"/>
    <property type="evidence" value="ECO:0007669"/>
    <property type="project" value="UniProtKB-KW"/>
</dbReference>
<dbReference type="Pfam" id="PF00182">
    <property type="entry name" value="Glyco_hydro_19"/>
    <property type="match status" value="2"/>
</dbReference>
<dbReference type="InterPro" id="IPR027443">
    <property type="entry name" value="IPNS-like_sf"/>
</dbReference>
<comment type="similarity">
    <text evidence="4">Belongs to the glycosyl hydrolase 19 family. Chitinase class I subfamily.</text>
</comment>
<feature type="compositionally biased region" description="Pro residues" evidence="20">
    <location>
        <begin position="346"/>
        <end position="364"/>
    </location>
</feature>
<dbReference type="PROSITE" id="PS00773">
    <property type="entry name" value="CHITINASE_19_1"/>
    <property type="match status" value="1"/>
</dbReference>
<keyword evidence="11" id="KW-0611">Plant defense</keyword>
<dbReference type="GO" id="GO:0046872">
    <property type="term" value="F:metal ion binding"/>
    <property type="evidence" value="ECO:0007669"/>
    <property type="project" value="UniProtKB-KW"/>
</dbReference>
<evidence type="ECO:0000256" key="18">
    <source>
        <dbReference type="ARBA" id="ARBA00023326"/>
    </source>
</evidence>
<keyword evidence="15 19" id="KW-1015">Disulfide bond</keyword>
<dbReference type="Gene3D" id="2.60.120.330">
    <property type="entry name" value="B-lactam Antibiotic, Isopenicillin N Synthase, Chain"/>
    <property type="match status" value="1"/>
</dbReference>
<dbReference type="GO" id="GO:0005773">
    <property type="term" value="C:vacuole"/>
    <property type="evidence" value="ECO:0007669"/>
    <property type="project" value="UniProtKB-SubCell"/>
</dbReference>
<dbReference type="EC" id="3.2.1.14" evidence="5"/>
<evidence type="ECO:0000256" key="10">
    <source>
        <dbReference type="ARBA" id="ARBA00022801"/>
    </source>
</evidence>
<comment type="catalytic activity">
    <reaction evidence="1">
        <text>Random endo-hydrolysis of N-acetyl-beta-D-glucosaminide (1-&gt;4)-beta-linkages in chitin and chitodextrins.</text>
        <dbReference type="EC" id="3.2.1.14"/>
    </reaction>
</comment>
<dbReference type="InterPro" id="IPR026992">
    <property type="entry name" value="DIOX_N"/>
</dbReference>
<organism evidence="24 25">
    <name type="scientific">Anisodus acutangulus</name>
    <dbReference type="NCBI Taxonomy" id="402998"/>
    <lineage>
        <taxon>Eukaryota</taxon>
        <taxon>Viridiplantae</taxon>
        <taxon>Streptophyta</taxon>
        <taxon>Embryophyta</taxon>
        <taxon>Tracheophyta</taxon>
        <taxon>Spermatophyta</taxon>
        <taxon>Magnoliopsida</taxon>
        <taxon>eudicotyledons</taxon>
        <taxon>Gunneridae</taxon>
        <taxon>Pentapetalae</taxon>
        <taxon>asterids</taxon>
        <taxon>lamiids</taxon>
        <taxon>Solanales</taxon>
        <taxon>Solanaceae</taxon>
        <taxon>Solanoideae</taxon>
        <taxon>Hyoscyameae</taxon>
        <taxon>Anisodus</taxon>
    </lineage>
</organism>
<evidence type="ECO:0000256" key="6">
    <source>
        <dbReference type="ARBA" id="ARBA00022554"/>
    </source>
</evidence>
<keyword evidence="18" id="KW-0624">Polysaccharide degradation</keyword>
<dbReference type="SMART" id="SM00270">
    <property type="entry name" value="ChtBD1"/>
    <property type="match status" value="2"/>
</dbReference>
<dbReference type="GO" id="GO:0004568">
    <property type="term" value="F:chitinase activity"/>
    <property type="evidence" value="ECO:0007669"/>
    <property type="project" value="InterPro"/>
</dbReference>
<dbReference type="SUPFAM" id="SSF53955">
    <property type="entry name" value="Lysozyme-like"/>
    <property type="match status" value="2"/>
</dbReference>
<dbReference type="Proteomes" id="UP001152561">
    <property type="component" value="Unassembled WGS sequence"/>
</dbReference>
<feature type="domain" description="Chitin-binding type-1" evidence="22">
    <location>
        <begin position="26"/>
        <end position="68"/>
    </location>
</feature>
<dbReference type="Pfam" id="PF03171">
    <property type="entry name" value="2OG-FeII_Oxy"/>
    <property type="match status" value="1"/>
</dbReference>
<keyword evidence="7 19" id="KW-0147">Chitin-binding</keyword>
<dbReference type="GO" id="GO:0002238">
    <property type="term" value="P:response to molecule of fungal origin"/>
    <property type="evidence" value="ECO:0007669"/>
    <property type="project" value="UniProtKB-ARBA"/>
</dbReference>
<dbReference type="GO" id="GO:0031418">
    <property type="term" value="F:L-ascorbic acid binding"/>
    <property type="evidence" value="ECO:0007669"/>
    <property type="project" value="UniProtKB-KW"/>
</dbReference>
<dbReference type="Gene3D" id="1.10.530.10">
    <property type="match status" value="2"/>
</dbReference>
<dbReference type="InterPro" id="IPR005123">
    <property type="entry name" value="Oxoglu/Fe-dep_dioxygenase_dom"/>
</dbReference>
<dbReference type="InterPro" id="IPR000726">
    <property type="entry name" value="Glyco_hydro_19_cat"/>
</dbReference>
<dbReference type="CDD" id="cd00325">
    <property type="entry name" value="chitinase_GH19"/>
    <property type="match status" value="1"/>
</dbReference>
<evidence type="ECO:0000256" key="5">
    <source>
        <dbReference type="ARBA" id="ARBA00012729"/>
    </source>
</evidence>
<sequence>MRMRLNHCLLATFSVLAMLLIPTVLAAQCGKEAGGALCPSGYCCSNYGWCGTTGNYCDPDKCQSQCPAPAPVPSPSTPTPPPPPPPPFTPPPPPPPPSSDITEIISGELFDEMLLHRNNPACPARGFYTYDAFVQAARDFPGFATTGDIADSKREVAALLAQTSHETTGGWATAPDGPYAWGYCFKSEVGNPDDMPSYCVPNAEWPCAPGRKYYGRGPIQISYNYNYGPCGVAIGDDLLGNPDLVAADTVISFKSALWFWMTPQPPKPSSHDVILGNWEPSPSDIEANRLPGYGVITNIINGGLECGHGPDPRVQSRIGFYLSNFGWGGTSGAYCDPGNCQSQCPSPSPPPPLFTPPLPPPPTPSGADVTEIISGQLFDKLLLRRNDFRCPASGFYNYDAFVQAVRDFPGFATIDDITDRKREVAAFLAQTSHETNDEDKLFAPAAYLKSTQHSAGIYEHFVFDIACSSFHVCPKSPPHFNNDRSRDSLMGLHYFPANEAENVGKPAHEDPGSSPLSTRMKLEAFRNQCWTYWILSNSFSFQGDEDGERKAREVINEACSRYGFFQIVNHGMPLDLMSRALKLSKAFFESPVEEKLNCSPLPGSPFPAGYNRKPNPSYEFAEFLVMLQPGSNFNVFPAHHPQLREVMGDLFYQFAKIGAILESILGDSLGLPPSTLQEFNNDRNSDVLTALYYLPATEKEKMGINSHRDVGCITFVLQDEVGGLEVQNDGKWIPVTPKKGALVVNIGIILQVLANNKYKSPNHRVVRPNGRSRNSFSFFYNVSGEKWIEPLPHFTKQIDQKPNYLGFFYSDYLQKRKENKLKRASGLEDDHDLSHFSLTV</sequence>
<evidence type="ECO:0000256" key="12">
    <source>
        <dbReference type="ARBA" id="ARBA00022896"/>
    </source>
</evidence>
<dbReference type="GO" id="GO:0016998">
    <property type="term" value="P:cell wall macromolecule catabolic process"/>
    <property type="evidence" value="ECO:0007669"/>
    <property type="project" value="InterPro"/>
</dbReference>
<dbReference type="AlphaFoldDB" id="A0A9Q1R135"/>
<feature type="region of interest" description="Disordered" evidence="20">
    <location>
        <begin position="68"/>
        <end position="99"/>
    </location>
</feature>
<evidence type="ECO:0000256" key="8">
    <source>
        <dbReference type="ARBA" id="ARBA00022723"/>
    </source>
</evidence>
<dbReference type="Gene3D" id="3.30.20.10">
    <property type="entry name" value="Endochitinase, domain 2"/>
    <property type="match status" value="1"/>
</dbReference>
<keyword evidence="9 21" id="KW-0732">Signal</keyword>
<feature type="compositionally biased region" description="Pro residues" evidence="20">
    <location>
        <begin position="68"/>
        <end position="98"/>
    </location>
</feature>
<feature type="region of interest" description="Disordered" evidence="20">
    <location>
        <begin position="341"/>
        <end position="364"/>
    </location>
</feature>
<dbReference type="PRINTS" id="PR01217">
    <property type="entry name" value="PRICHEXTENSN"/>
</dbReference>
<evidence type="ECO:0000256" key="14">
    <source>
        <dbReference type="ARBA" id="ARBA00023024"/>
    </source>
</evidence>
<dbReference type="InterPro" id="IPR036861">
    <property type="entry name" value="Endochitinase-like_sf"/>
</dbReference>
<evidence type="ECO:0000313" key="25">
    <source>
        <dbReference type="Proteomes" id="UP001152561"/>
    </source>
</evidence>
<dbReference type="Pfam" id="PF14226">
    <property type="entry name" value="DIOX_N"/>
    <property type="match status" value="1"/>
</dbReference>